<gene>
    <name evidence="8" type="ORF">Ga0074812_12642</name>
</gene>
<dbReference type="Pfam" id="PF02771">
    <property type="entry name" value="Acyl-CoA_dh_N"/>
    <property type="match status" value="1"/>
</dbReference>
<organism evidence="8 9">
    <name type="scientific">Parafrankia irregularis</name>
    <dbReference type="NCBI Taxonomy" id="795642"/>
    <lineage>
        <taxon>Bacteria</taxon>
        <taxon>Bacillati</taxon>
        <taxon>Actinomycetota</taxon>
        <taxon>Actinomycetes</taxon>
        <taxon>Frankiales</taxon>
        <taxon>Frankiaceae</taxon>
        <taxon>Parafrankia</taxon>
    </lineage>
</organism>
<evidence type="ECO:0000256" key="1">
    <source>
        <dbReference type="ARBA" id="ARBA00001974"/>
    </source>
</evidence>
<comment type="similarity">
    <text evidence="2">Belongs to the acyl-CoA dehydrogenase family.</text>
</comment>
<dbReference type="RefSeq" id="WP_091283216.1">
    <property type="nucleotide sequence ID" value="NZ_FAOZ01000026.1"/>
</dbReference>
<dbReference type="Gene3D" id="1.20.140.10">
    <property type="entry name" value="Butyryl-CoA Dehydrogenase, subunit A, domain 3"/>
    <property type="match status" value="1"/>
</dbReference>
<evidence type="ECO:0000256" key="5">
    <source>
        <dbReference type="ARBA" id="ARBA00023002"/>
    </source>
</evidence>
<evidence type="ECO:0000313" key="9">
    <source>
        <dbReference type="Proteomes" id="UP000198802"/>
    </source>
</evidence>
<protein>
    <submittedName>
        <fullName evidence="8">Acyl-CoA dehydrogenase, N-terminal domain</fullName>
    </submittedName>
</protein>
<evidence type="ECO:0000259" key="7">
    <source>
        <dbReference type="Pfam" id="PF02771"/>
    </source>
</evidence>
<comment type="cofactor">
    <cofactor evidence="1">
        <name>FAD</name>
        <dbReference type="ChEBI" id="CHEBI:57692"/>
    </cofactor>
</comment>
<evidence type="ECO:0000256" key="3">
    <source>
        <dbReference type="ARBA" id="ARBA00022630"/>
    </source>
</evidence>
<dbReference type="Proteomes" id="UP000198802">
    <property type="component" value="Unassembled WGS sequence"/>
</dbReference>
<dbReference type="SUPFAM" id="SSF56645">
    <property type="entry name" value="Acyl-CoA dehydrogenase NM domain-like"/>
    <property type="match status" value="1"/>
</dbReference>
<dbReference type="PANTHER" id="PTHR43884">
    <property type="entry name" value="ACYL-COA DEHYDROGENASE"/>
    <property type="match status" value="1"/>
</dbReference>
<dbReference type="PANTHER" id="PTHR43884:SF20">
    <property type="entry name" value="ACYL-COA DEHYDROGENASE FADE28"/>
    <property type="match status" value="1"/>
</dbReference>
<keyword evidence="5" id="KW-0560">Oxidoreductase</keyword>
<keyword evidence="3" id="KW-0285">Flavoprotein</keyword>
<feature type="domain" description="Acyl-CoA dehydrogenase/oxidase N-terminal" evidence="7">
    <location>
        <begin position="7"/>
        <end position="91"/>
    </location>
</feature>
<dbReference type="GO" id="GO:0003995">
    <property type="term" value="F:acyl-CoA dehydrogenase activity"/>
    <property type="evidence" value="ECO:0007669"/>
    <property type="project" value="TreeGrafter"/>
</dbReference>
<dbReference type="InterPro" id="IPR037069">
    <property type="entry name" value="AcylCoA_DH/ox_N_sf"/>
</dbReference>
<evidence type="ECO:0000256" key="4">
    <source>
        <dbReference type="ARBA" id="ARBA00022827"/>
    </source>
</evidence>
<dbReference type="EMBL" id="FAOZ01000026">
    <property type="protein sequence ID" value="CUU59265.1"/>
    <property type="molecule type" value="Genomic_DNA"/>
</dbReference>
<dbReference type="AlphaFoldDB" id="A0A0S4QUJ4"/>
<evidence type="ECO:0000256" key="2">
    <source>
        <dbReference type="ARBA" id="ARBA00009347"/>
    </source>
</evidence>
<accession>A0A0S4QUJ4</accession>
<evidence type="ECO:0000259" key="6">
    <source>
        <dbReference type="Pfam" id="PF00441"/>
    </source>
</evidence>
<dbReference type="InterPro" id="IPR009100">
    <property type="entry name" value="AcylCoA_DH/oxidase_NM_dom_sf"/>
</dbReference>
<proteinExistence type="inferred from homology"/>
<dbReference type="InterPro" id="IPR009075">
    <property type="entry name" value="AcylCo_DH/oxidase_C"/>
</dbReference>
<keyword evidence="9" id="KW-1185">Reference proteome</keyword>
<dbReference type="Pfam" id="PF00441">
    <property type="entry name" value="Acyl-CoA_dh_1"/>
    <property type="match status" value="1"/>
</dbReference>
<reference evidence="9" key="1">
    <citation type="submission" date="2015-11" db="EMBL/GenBank/DDBJ databases">
        <authorList>
            <person name="Varghese N."/>
        </authorList>
    </citation>
    <scope>NUCLEOTIDE SEQUENCE [LARGE SCALE GENOMIC DNA]</scope>
    <source>
        <strain evidence="9">DSM 45899</strain>
    </source>
</reference>
<dbReference type="InterPro" id="IPR013786">
    <property type="entry name" value="AcylCoA_DH/ox_N"/>
</dbReference>
<name>A0A0S4QUJ4_9ACTN</name>
<keyword evidence="4" id="KW-0274">FAD</keyword>
<sequence>MQFRLDDDQLAMRDAVRAFCADHFSLDDLAAREGKPTDATLWSALAELGILGLLLDDAAPGSEAGSGLGLVEAAIAFEQLGAHLAGGPVLWSTLAAPFVDGAAEGTVRVAGVTIDGSAAGSTTGPLVVEHGDECDVLLVAYDDRLDVCPRAEVAASVTGAPLDPLTPVAVLPDVPAGRVVGGAPEAGRLRLRGEILSAAALVGVAQGALDVARDYALEREQFGVAIGSFQAIKHMLADMYVRVELARASAYAAAAVATDPRAGDPRRAASAAKLLAGEAGIANGRAAVQVLGGMGFTWDMLPHYFLKRAWVLENQFGTVSSHAARLGTAVGSEVAAS</sequence>
<dbReference type="GO" id="GO:0050660">
    <property type="term" value="F:flavin adenine dinucleotide binding"/>
    <property type="evidence" value="ECO:0007669"/>
    <property type="project" value="InterPro"/>
</dbReference>
<dbReference type="InterPro" id="IPR036250">
    <property type="entry name" value="AcylCo_DH-like_C"/>
</dbReference>
<dbReference type="Gene3D" id="1.10.540.10">
    <property type="entry name" value="Acyl-CoA dehydrogenase/oxidase, N-terminal domain"/>
    <property type="match status" value="1"/>
</dbReference>
<feature type="domain" description="Acyl-CoA dehydrogenase/oxidase C-terminal" evidence="6">
    <location>
        <begin position="196"/>
        <end position="318"/>
    </location>
</feature>
<dbReference type="SUPFAM" id="SSF47203">
    <property type="entry name" value="Acyl-CoA dehydrogenase C-terminal domain-like"/>
    <property type="match status" value="1"/>
</dbReference>
<evidence type="ECO:0000313" key="8">
    <source>
        <dbReference type="EMBL" id="CUU59265.1"/>
    </source>
</evidence>